<reference evidence="4 5" key="1">
    <citation type="journal article" date="2012" name="BMC Genomics">
        <title>Comparative genomic analysis and phylogenetic position of Theileria equi.</title>
        <authorList>
            <person name="Kappmeyer L.S."/>
            <person name="Thiagarajan M."/>
            <person name="Herndon D.R."/>
            <person name="Ramsay J.D."/>
            <person name="Caler E."/>
            <person name="Djikeng A."/>
            <person name="Gillespie J.J."/>
            <person name="Lau A.O."/>
            <person name="Roalson E.H."/>
            <person name="Silva J.C."/>
            <person name="Silva M.G."/>
            <person name="Suarez C.E."/>
            <person name="Ueti M.W."/>
            <person name="Nene V.M."/>
            <person name="Mealey R.H."/>
            <person name="Knowles D.P."/>
            <person name="Brayton K.A."/>
        </authorList>
    </citation>
    <scope>NUCLEOTIDE SEQUENCE [LARGE SCALE GENOMIC DNA]</scope>
    <source>
        <strain evidence="4 5">WA</strain>
    </source>
</reference>
<comment type="caution">
    <text evidence="4">The sequence shown here is derived from an EMBL/GenBank/DDBJ whole genome shotgun (WGS) entry which is preliminary data.</text>
</comment>
<sequence length="334" mass="38997">MNLMSLKTLLVGLLGIWTLFVFAGAYTLQAEGVDDEQYTHTRGFPADEPSTDVNYNSLESSVDPDQANGPKVTRICGQVFGLQDREKLEALVTLNFGMRVAHIDKFGGYCFFNIPVGRYIISIVHKNHDFLDVLIRIREIKGKLYIYQTYHHIHVKPNEVFFNKLYHKPYISPRHNEQYNAWRLFFKPYVFLTLLFIFTLSLPKTISYRNYNNIKVGEKIVDHFKDQLSKKRKLSHEDYINGLKYSYLLSKYSYFRGNKKEGDNDDQESEDSSSIDSVDSVESLEHNTEEYAKFNYDSIKKSDFTSPFLNSLLKAAKFWGTGYNWTRSTRIFDY</sequence>
<dbReference type="EMBL" id="ACOU01000003">
    <property type="protein sequence ID" value="EKX73207.1"/>
    <property type="molecule type" value="Genomic_DNA"/>
</dbReference>
<dbReference type="VEuPathDB" id="PiroplasmaDB:BEWA_052620"/>
<evidence type="ECO:0000313" key="4">
    <source>
        <dbReference type="EMBL" id="EKX73207.1"/>
    </source>
</evidence>
<feature type="transmembrane region" description="Helical" evidence="2">
    <location>
        <begin position="181"/>
        <end position="202"/>
    </location>
</feature>
<keyword evidence="2" id="KW-1133">Transmembrane helix</keyword>
<dbReference type="RefSeq" id="XP_004832659.1">
    <property type="nucleotide sequence ID" value="XM_004832602.1"/>
</dbReference>
<keyword evidence="2" id="KW-0812">Transmembrane</keyword>
<gene>
    <name evidence="4" type="ORF">BEWA_052620</name>
</gene>
<proteinExistence type="predicted"/>
<evidence type="ECO:0000256" key="1">
    <source>
        <dbReference type="SAM" id="MobiDB-lite"/>
    </source>
</evidence>
<accession>L1LCP6</accession>
<dbReference type="AlphaFoldDB" id="L1LCP6"/>
<evidence type="ECO:0000313" key="5">
    <source>
        <dbReference type="Proteomes" id="UP000031512"/>
    </source>
</evidence>
<dbReference type="GeneID" id="15802814"/>
<keyword evidence="2" id="KW-0472">Membrane</keyword>
<feature type="signal peptide" evidence="3">
    <location>
        <begin position="1"/>
        <end position="25"/>
    </location>
</feature>
<feature type="compositionally biased region" description="Acidic residues" evidence="1">
    <location>
        <begin position="263"/>
        <end position="273"/>
    </location>
</feature>
<dbReference type="KEGG" id="beq:BEWA_052620"/>
<evidence type="ECO:0000256" key="3">
    <source>
        <dbReference type="SAM" id="SignalP"/>
    </source>
</evidence>
<protein>
    <submittedName>
        <fullName evidence="4">Membrane protein, putative</fullName>
    </submittedName>
</protein>
<dbReference type="Proteomes" id="UP000031512">
    <property type="component" value="Unassembled WGS sequence"/>
</dbReference>
<keyword evidence="5" id="KW-1185">Reference proteome</keyword>
<organism evidence="4 5">
    <name type="scientific">Theileria equi strain WA</name>
    <dbReference type="NCBI Taxonomy" id="1537102"/>
    <lineage>
        <taxon>Eukaryota</taxon>
        <taxon>Sar</taxon>
        <taxon>Alveolata</taxon>
        <taxon>Apicomplexa</taxon>
        <taxon>Aconoidasida</taxon>
        <taxon>Piroplasmida</taxon>
        <taxon>Theileriidae</taxon>
        <taxon>Theileria</taxon>
    </lineage>
</organism>
<feature type="region of interest" description="Disordered" evidence="1">
    <location>
        <begin position="259"/>
        <end position="283"/>
    </location>
</feature>
<feature type="chain" id="PRO_5003952470" evidence="3">
    <location>
        <begin position="26"/>
        <end position="334"/>
    </location>
</feature>
<evidence type="ECO:0000256" key="2">
    <source>
        <dbReference type="SAM" id="Phobius"/>
    </source>
</evidence>
<name>L1LCP6_THEEQ</name>
<keyword evidence="3" id="KW-0732">Signal</keyword>